<keyword evidence="1" id="KW-0472">Membrane</keyword>
<dbReference type="InterPro" id="IPR013424">
    <property type="entry name" value="Ice-binding_C"/>
</dbReference>
<evidence type="ECO:0000313" key="5">
    <source>
        <dbReference type="Proteomes" id="UP000094056"/>
    </source>
</evidence>
<evidence type="ECO:0000313" key="4">
    <source>
        <dbReference type="EMBL" id="ODS32896.1"/>
    </source>
</evidence>
<organism evidence="4 5">
    <name type="scientific">Candidatus Scalindua rubra</name>
    <dbReference type="NCBI Taxonomy" id="1872076"/>
    <lineage>
        <taxon>Bacteria</taxon>
        <taxon>Pseudomonadati</taxon>
        <taxon>Planctomycetota</taxon>
        <taxon>Candidatus Brocadiia</taxon>
        <taxon>Candidatus Brocadiales</taxon>
        <taxon>Candidatus Scalinduaceae</taxon>
        <taxon>Candidatus Scalindua</taxon>
    </lineage>
</organism>
<evidence type="ECO:0000256" key="1">
    <source>
        <dbReference type="SAM" id="Phobius"/>
    </source>
</evidence>
<evidence type="ECO:0000256" key="2">
    <source>
        <dbReference type="SAM" id="SignalP"/>
    </source>
</evidence>
<comment type="caution">
    <text evidence="4">The sequence shown here is derived from an EMBL/GenBank/DDBJ whole genome shotgun (WGS) entry which is preliminary data.</text>
</comment>
<feature type="transmembrane region" description="Helical" evidence="1">
    <location>
        <begin position="193"/>
        <end position="210"/>
    </location>
</feature>
<accession>A0A1E3XB92</accession>
<keyword evidence="1" id="KW-1133">Transmembrane helix</keyword>
<feature type="chain" id="PRO_5009140090" evidence="2">
    <location>
        <begin position="24"/>
        <end position="221"/>
    </location>
</feature>
<keyword evidence="1" id="KW-0812">Transmembrane</keyword>
<name>A0A1E3XB92_9BACT</name>
<gene>
    <name evidence="4" type="ORF">SCARUB_01948</name>
</gene>
<evidence type="ECO:0000259" key="3">
    <source>
        <dbReference type="Pfam" id="PF07589"/>
    </source>
</evidence>
<dbReference type="AlphaFoldDB" id="A0A1E3XB92"/>
<sequence>MKKAFILLTSFVMVFGFTVSAHAVPIGIGDFSGSETVETFSPGFAASTSPVIHNGVTYSSLGSDSSLISAENNWGGFFSNIPGASQDIAFNDNVAQSLIRIDFSMPVNRVGMLLSTNLVTTWTLTAFDNSFSFLESTTATMPSISNAVFVGLEIVQNIARIEISESFNNNNQISLLDDLRFEATAAEPIPEPTTIALLGIGLAGLGGRYFRRRLKKQTHKV</sequence>
<dbReference type="NCBIfam" id="TIGR02595">
    <property type="entry name" value="PEP_CTERM"/>
    <property type="match status" value="1"/>
</dbReference>
<reference evidence="4 5" key="1">
    <citation type="submission" date="2016-07" db="EMBL/GenBank/DDBJ databases">
        <title>Draft genome of Scalindua rubra, obtained from a brine-seawater interface in the Red Sea, sheds light on salt adaptation in anammox bacteria.</title>
        <authorList>
            <person name="Speth D.R."/>
            <person name="Lagkouvardos I."/>
            <person name="Wang Y."/>
            <person name="Qian P.-Y."/>
            <person name="Dutilh B.E."/>
            <person name="Jetten M.S."/>
        </authorList>
    </citation>
    <scope>NUCLEOTIDE SEQUENCE [LARGE SCALE GENOMIC DNA]</scope>
    <source>
        <strain evidence="4">BSI-1</strain>
    </source>
</reference>
<feature type="signal peptide" evidence="2">
    <location>
        <begin position="1"/>
        <end position="23"/>
    </location>
</feature>
<protein>
    <submittedName>
        <fullName evidence="4">PEP-CTERM motif protein</fullName>
    </submittedName>
</protein>
<feature type="domain" description="Ice-binding protein C-terminal" evidence="3">
    <location>
        <begin position="188"/>
        <end position="212"/>
    </location>
</feature>
<dbReference type="Pfam" id="PF07589">
    <property type="entry name" value="PEP-CTERM"/>
    <property type="match status" value="1"/>
</dbReference>
<dbReference type="EMBL" id="MAYW01000044">
    <property type="protein sequence ID" value="ODS32896.1"/>
    <property type="molecule type" value="Genomic_DNA"/>
</dbReference>
<dbReference type="Proteomes" id="UP000094056">
    <property type="component" value="Unassembled WGS sequence"/>
</dbReference>
<keyword evidence="2" id="KW-0732">Signal</keyword>
<proteinExistence type="predicted"/>